<dbReference type="Pfam" id="PF07536">
    <property type="entry name" value="HWE_HK"/>
    <property type="match status" value="1"/>
</dbReference>
<keyword evidence="10" id="KW-1185">Reference proteome</keyword>
<dbReference type="InterPro" id="IPR011102">
    <property type="entry name" value="Sig_transdc_His_kinase_HWE"/>
</dbReference>
<dbReference type="GO" id="GO:0016301">
    <property type="term" value="F:kinase activity"/>
    <property type="evidence" value="ECO:0007669"/>
    <property type="project" value="UniProtKB-KW"/>
</dbReference>
<comment type="catalytic activity">
    <reaction evidence="1">
        <text>ATP + protein L-histidine = ADP + protein N-phospho-L-histidine.</text>
        <dbReference type="EC" id="2.7.13.3"/>
    </reaction>
</comment>
<evidence type="ECO:0000256" key="5">
    <source>
        <dbReference type="ARBA" id="ARBA00022741"/>
    </source>
</evidence>
<gene>
    <name evidence="9" type="ORF">L4923_05985</name>
</gene>
<organism evidence="9 10">
    <name type="scientific">Mesorhizobium retamae</name>
    <dbReference type="NCBI Taxonomy" id="2912854"/>
    <lineage>
        <taxon>Bacteria</taxon>
        <taxon>Pseudomonadati</taxon>
        <taxon>Pseudomonadota</taxon>
        <taxon>Alphaproteobacteria</taxon>
        <taxon>Hyphomicrobiales</taxon>
        <taxon>Phyllobacteriaceae</taxon>
        <taxon>Mesorhizobium</taxon>
    </lineage>
</organism>
<name>A0ABS9QCD9_9HYPH</name>
<evidence type="ECO:0000313" key="10">
    <source>
        <dbReference type="Proteomes" id="UP001201701"/>
    </source>
</evidence>
<keyword evidence="7" id="KW-0067">ATP-binding</keyword>
<keyword evidence="5" id="KW-0547">Nucleotide-binding</keyword>
<dbReference type="SUPFAM" id="SSF55785">
    <property type="entry name" value="PYP-like sensor domain (PAS domain)"/>
    <property type="match status" value="1"/>
</dbReference>
<keyword evidence="4" id="KW-0808">Transferase</keyword>
<evidence type="ECO:0000313" key="9">
    <source>
        <dbReference type="EMBL" id="MCG7504568.1"/>
    </source>
</evidence>
<protein>
    <recommendedName>
        <fullName evidence="2">histidine kinase</fullName>
        <ecNumber evidence="2">2.7.13.3</ecNumber>
    </recommendedName>
</protein>
<dbReference type="Gene3D" id="3.30.450.20">
    <property type="entry name" value="PAS domain"/>
    <property type="match status" value="1"/>
</dbReference>
<dbReference type="SMART" id="SM00911">
    <property type="entry name" value="HWE_HK"/>
    <property type="match status" value="1"/>
</dbReference>
<dbReference type="EMBL" id="JAKREW010000003">
    <property type="protein sequence ID" value="MCG7504568.1"/>
    <property type="molecule type" value="Genomic_DNA"/>
</dbReference>
<evidence type="ECO:0000256" key="7">
    <source>
        <dbReference type="ARBA" id="ARBA00022840"/>
    </source>
</evidence>
<evidence type="ECO:0000256" key="2">
    <source>
        <dbReference type="ARBA" id="ARBA00012438"/>
    </source>
</evidence>
<dbReference type="InterPro" id="IPR035965">
    <property type="entry name" value="PAS-like_dom_sf"/>
</dbReference>
<evidence type="ECO:0000259" key="8">
    <source>
        <dbReference type="SMART" id="SM00911"/>
    </source>
</evidence>
<dbReference type="EC" id="2.7.13.3" evidence="2"/>
<dbReference type="PANTHER" id="PTHR41523">
    <property type="entry name" value="TWO-COMPONENT SYSTEM SENSOR PROTEIN"/>
    <property type="match status" value="1"/>
</dbReference>
<evidence type="ECO:0000256" key="6">
    <source>
        <dbReference type="ARBA" id="ARBA00022777"/>
    </source>
</evidence>
<reference evidence="9 10" key="1">
    <citation type="submission" date="2022-02" db="EMBL/GenBank/DDBJ databases">
        <title>Draft genome sequence of Mezorhizobium retamae strain IRAMC:0171 isolated from Retama raetam nodules.</title>
        <authorList>
            <person name="Bengaied R."/>
            <person name="Sbissi I."/>
            <person name="Huber K."/>
            <person name="Ghodbane F."/>
            <person name="Nouioui I."/>
            <person name="Tarhouni M."/>
            <person name="Gtari M."/>
        </authorList>
    </citation>
    <scope>NUCLEOTIDE SEQUENCE [LARGE SCALE GENOMIC DNA]</scope>
    <source>
        <strain evidence="9 10">IRAMC:0171</strain>
    </source>
</reference>
<feature type="domain" description="Signal transduction histidine kinase HWE region" evidence="8">
    <location>
        <begin position="155"/>
        <end position="237"/>
    </location>
</feature>
<proteinExistence type="predicted"/>
<dbReference type="Proteomes" id="UP001201701">
    <property type="component" value="Unassembled WGS sequence"/>
</dbReference>
<sequence>MSLPANENIQTALAEATTGRRVEQDDLPPGCDAQIRRAFNIALRHTGIYVAYHDLSLTKVWTRNILAPLVPKKKGGGLPPAQLERIEAAQRDVLETGDSGRIEVSMPHEDGVRWFDIWIDADLDDAGVVQGVVSTWVEVTEQKRREQTLKTLLREVSHRSKNLLAIIQGIASQTGRYSSDIGDFLTRFRGRLQSLSSSQDLVTSSNWRGARLRELIEGQMERYGAEPARSLRFEGVDPFLNPNAALHIGLAVHELVVNSMSYGALSQSDGIVDVTAGLADLDANPPALWLRWSERFPSCSNPIDQKRFGSVALERVVPAALDGMATFEIADDRVEYHLVVPAGNFAAD</sequence>
<dbReference type="RefSeq" id="WP_239362765.1">
    <property type="nucleotide sequence ID" value="NZ_JAKREW010000003.1"/>
</dbReference>
<evidence type="ECO:0000256" key="3">
    <source>
        <dbReference type="ARBA" id="ARBA00022553"/>
    </source>
</evidence>
<keyword evidence="3" id="KW-0597">Phosphoprotein</keyword>
<comment type="caution">
    <text evidence="9">The sequence shown here is derived from an EMBL/GenBank/DDBJ whole genome shotgun (WGS) entry which is preliminary data.</text>
</comment>
<evidence type="ECO:0000256" key="1">
    <source>
        <dbReference type="ARBA" id="ARBA00000085"/>
    </source>
</evidence>
<evidence type="ECO:0000256" key="4">
    <source>
        <dbReference type="ARBA" id="ARBA00022679"/>
    </source>
</evidence>
<dbReference type="PANTHER" id="PTHR41523:SF7">
    <property type="entry name" value="HISTIDINE KINASE"/>
    <property type="match status" value="1"/>
</dbReference>
<keyword evidence="6 9" id="KW-0418">Kinase</keyword>
<accession>A0ABS9QCD9</accession>